<organism evidence="1 2">
    <name type="scientific">Galerina marginata (strain CBS 339.88)</name>
    <dbReference type="NCBI Taxonomy" id="685588"/>
    <lineage>
        <taxon>Eukaryota</taxon>
        <taxon>Fungi</taxon>
        <taxon>Dikarya</taxon>
        <taxon>Basidiomycota</taxon>
        <taxon>Agaricomycotina</taxon>
        <taxon>Agaricomycetes</taxon>
        <taxon>Agaricomycetidae</taxon>
        <taxon>Agaricales</taxon>
        <taxon>Agaricineae</taxon>
        <taxon>Strophariaceae</taxon>
        <taxon>Galerina</taxon>
    </lineage>
</organism>
<keyword evidence="2" id="KW-1185">Reference proteome</keyword>
<protein>
    <submittedName>
        <fullName evidence="1">Uncharacterized protein</fullName>
    </submittedName>
</protein>
<evidence type="ECO:0000313" key="1">
    <source>
        <dbReference type="EMBL" id="KDR66041.1"/>
    </source>
</evidence>
<dbReference type="HOGENOM" id="CLU_2671242_0_0_1"/>
<accession>A0A067S5H5</accession>
<dbReference type="Proteomes" id="UP000027222">
    <property type="component" value="Unassembled WGS sequence"/>
</dbReference>
<name>A0A067S5H5_GALM3</name>
<dbReference type="EMBL" id="KL142428">
    <property type="protein sequence ID" value="KDR66041.1"/>
    <property type="molecule type" value="Genomic_DNA"/>
</dbReference>
<evidence type="ECO:0000313" key="2">
    <source>
        <dbReference type="Proteomes" id="UP000027222"/>
    </source>
</evidence>
<gene>
    <name evidence="1" type="ORF">GALMADRAFT_1210927</name>
</gene>
<reference evidence="2" key="1">
    <citation type="journal article" date="2014" name="Proc. Natl. Acad. Sci. U.S.A.">
        <title>Extensive sampling of basidiomycete genomes demonstrates inadequacy of the white-rot/brown-rot paradigm for wood decay fungi.</title>
        <authorList>
            <person name="Riley R."/>
            <person name="Salamov A.A."/>
            <person name="Brown D.W."/>
            <person name="Nagy L.G."/>
            <person name="Floudas D."/>
            <person name="Held B.W."/>
            <person name="Levasseur A."/>
            <person name="Lombard V."/>
            <person name="Morin E."/>
            <person name="Otillar R."/>
            <person name="Lindquist E.A."/>
            <person name="Sun H."/>
            <person name="LaButti K.M."/>
            <person name="Schmutz J."/>
            <person name="Jabbour D."/>
            <person name="Luo H."/>
            <person name="Baker S.E."/>
            <person name="Pisabarro A.G."/>
            <person name="Walton J.D."/>
            <person name="Blanchette R.A."/>
            <person name="Henrissat B."/>
            <person name="Martin F."/>
            <person name="Cullen D."/>
            <person name="Hibbett D.S."/>
            <person name="Grigoriev I.V."/>
        </authorList>
    </citation>
    <scope>NUCLEOTIDE SEQUENCE [LARGE SCALE GENOMIC DNA]</scope>
    <source>
        <strain evidence="2">CBS 339.88</strain>
    </source>
</reference>
<dbReference type="AlphaFoldDB" id="A0A067S5H5"/>
<sequence>MRQRHAVHPPQRVSRGCAAVRIGVLLRGGVQATRLRTNCGGVPVNWNRTRTRPRDLVDLDLWEGGGVSNTIKLQL</sequence>
<proteinExistence type="predicted"/>